<gene>
    <name evidence="1" type="ORF">AA0114_g11899</name>
</gene>
<protein>
    <submittedName>
        <fullName evidence="1">Uncharacterized protein</fullName>
    </submittedName>
</protein>
<dbReference type="Proteomes" id="UP000292402">
    <property type="component" value="Unassembled WGS sequence"/>
</dbReference>
<evidence type="ECO:0000313" key="2">
    <source>
        <dbReference type="Proteomes" id="UP000292402"/>
    </source>
</evidence>
<evidence type="ECO:0000313" key="1">
    <source>
        <dbReference type="EMBL" id="RYN34022.1"/>
    </source>
</evidence>
<dbReference type="AlphaFoldDB" id="A0A4Q4M0B0"/>
<organism evidence="1 2">
    <name type="scientific">Alternaria tenuissima</name>
    <dbReference type="NCBI Taxonomy" id="119927"/>
    <lineage>
        <taxon>Eukaryota</taxon>
        <taxon>Fungi</taxon>
        <taxon>Dikarya</taxon>
        <taxon>Ascomycota</taxon>
        <taxon>Pezizomycotina</taxon>
        <taxon>Dothideomycetes</taxon>
        <taxon>Pleosporomycetidae</taxon>
        <taxon>Pleosporales</taxon>
        <taxon>Pleosporineae</taxon>
        <taxon>Pleosporaceae</taxon>
        <taxon>Alternaria</taxon>
        <taxon>Alternaria sect. Alternaria</taxon>
        <taxon>Alternaria alternata complex</taxon>
    </lineage>
</organism>
<comment type="caution">
    <text evidence="1">The sequence shown here is derived from an EMBL/GenBank/DDBJ whole genome shotgun (WGS) entry which is preliminary data.</text>
</comment>
<dbReference type="EMBL" id="PDXA01000068">
    <property type="protein sequence ID" value="RYN34022.1"/>
    <property type="molecule type" value="Genomic_DNA"/>
</dbReference>
<proteinExistence type="predicted"/>
<name>A0A4Q4M0B0_9PLEO</name>
<reference evidence="2" key="1">
    <citation type="journal article" date="2019" name="bioRxiv">
        <title>Genomics, evolutionary history and diagnostics of the Alternaria alternata species group including apple and Asian pear pathotypes.</title>
        <authorList>
            <person name="Armitage A.D."/>
            <person name="Cockerton H.M."/>
            <person name="Sreenivasaprasad S."/>
            <person name="Woodhall J.W."/>
            <person name="Lane C.R."/>
            <person name="Harrison R.J."/>
            <person name="Clarkson J.P."/>
        </authorList>
    </citation>
    <scope>NUCLEOTIDE SEQUENCE [LARGE SCALE GENOMIC DNA]</scope>
    <source>
        <strain evidence="2">FERA 1082</strain>
    </source>
</reference>
<sequence length="115" mass="13205">MLGNHFWWLFQGPRGIGVDMCGLDEQFELVKLWPHPGTANIDSPPFPTKITVKVRYDGRQECSYYNDGKGNAGRLVCADPSPYSTDFKRDPQWDKPTEVCKGKRMHRGYFVEYGT</sequence>
<accession>A0A4Q4M0B0</accession>